<feature type="compositionally biased region" description="Polar residues" evidence="1">
    <location>
        <begin position="64"/>
        <end position="73"/>
    </location>
</feature>
<dbReference type="PANTHER" id="PTHR35728:SF1">
    <property type="entry name" value="MICROTUBULE-BINDING PROTEIN TANGLED-RELATED"/>
    <property type="match status" value="1"/>
</dbReference>
<dbReference type="Proteomes" id="UP000007305">
    <property type="component" value="Chromosome 1"/>
</dbReference>
<accession>A0A804LZE8</accession>
<proteinExistence type="predicted"/>
<keyword evidence="3" id="KW-1185">Reference proteome</keyword>
<protein>
    <submittedName>
        <fullName evidence="2">Uncharacterized protein</fullName>
    </submittedName>
</protein>
<dbReference type="GO" id="GO:0008017">
    <property type="term" value="F:microtubule binding"/>
    <property type="evidence" value="ECO:0007669"/>
    <property type="project" value="InterPro"/>
</dbReference>
<dbReference type="EnsemblPlants" id="Zm00001eb047480_T001">
    <property type="protein sequence ID" value="Zm00001eb047480_P001"/>
    <property type="gene ID" value="Zm00001eb047480"/>
</dbReference>
<feature type="region of interest" description="Disordered" evidence="1">
    <location>
        <begin position="22"/>
        <end position="73"/>
    </location>
</feature>
<dbReference type="GO" id="GO:2000694">
    <property type="term" value="P:regulation of phragmoplast microtubule organization"/>
    <property type="evidence" value="ECO:0007669"/>
    <property type="project" value="InterPro"/>
</dbReference>
<dbReference type="InterPro" id="IPR044709">
    <property type="entry name" value="TAN1"/>
</dbReference>
<evidence type="ECO:0000256" key="1">
    <source>
        <dbReference type="SAM" id="MobiDB-lite"/>
    </source>
</evidence>
<reference evidence="2" key="2">
    <citation type="submission" date="2019-07" db="EMBL/GenBank/DDBJ databases">
        <authorList>
            <person name="Seetharam A."/>
            <person name="Woodhouse M."/>
            <person name="Cannon E."/>
        </authorList>
    </citation>
    <scope>NUCLEOTIDE SEQUENCE [LARGE SCALE GENOMIC DNA]</scope>
    <source>
        <strain evidence="2">cv. B73</strain>
    </source>
</reference>
<organism evidence="2 3">
    <name type="scientific">Zea mays</name>
    <name type="common">Maize</name>
    <dbReference type="NCBI Taxonomy" id="4577"/>
    <lineage>
        <taxon>Eukaryota</taxon>
        <taxon>Viridiplantae</taxon>
        <taxon>Streptophyta</taxon>
        <taxon>Embryophyta</taxon>
        <taxon>Tracheophyta</taxon>
        <taxon>Spermatophyta</taxon>
        <taxon>Magnoliopsida</taxon>
        <taxon>Liliopsida</taxon>
        <taxon>Poales</taxon>
        <taxon>Poaceae</taxon>
        <taxon>PACMAD clade</taxon>
        <taxon>Panicoideae</taxon>
        <taxon>Andropogonodae</taxon>
        <taxon>Andropogoneae</taxon>
        <taxon>Tripsacinae</taxon>
        <taxon>Zea</taxon>
    </lineage>
</organism>
<dbReference type="AlphaFoldDB" id="A0A804LZE8"/>
<reference evidence="3" key="1">
    <citation type="submission" date="2015-12" db="EMBL/GenBank/DDBJ databases">
        <title>Update maize B73 reference genome by single molecule sequencing technologies.</title>
        <authorList>
            <consortium name="Maize Genome Sequencing Project"/>
            <person name="Ware D."/>
        </authorList>
    </citation>
    <scope>NUCLEOTIDE SEQUENCE [LARGE SCALE GENOMIC DNA]</scope>
    <source>
        <strain evidence="3">cv. B73</strain>
    </source>
</reference>
<feature type="region of interest" description="Disordered" evidence="1">
    <location>
        <begin position="94"/>
        <end position="119"/>
    </location>
</feature>
<dbReference type="Gramene" id="Zm00001eb047480_T001">
    <property type="protein sequence ID" value="Zm00001eb047480_P001"/>
    <property type="gene ID" value="Zm00001eb047480"/>
</dbReference>
<dbReference type="PANTHER" id="PTHR35728">
    <property type="entry name" value="MICROTUBULE-BINDING PROTEIN TANGLED-RELATED"/>
    <property type="match status" value="1"/>
</dbReference>
<name>A0A804LZE8_MAIZE</name>
<dbReference type="InParanoid" id="A0A804LZE8"/>
<evidence type="ECO:0000313" key="2">
    <source>
        <dbReference type="EnsemblPlants" id="Zm00001eb047480_P001"/>
    </source>
</evidence>
<reference evidence="2" key="3">
    <citation type="submission" date="2021-05" db="UniProtKB">
        <authorList>
            <consortium name="EnsemblPlants"/>
        </authorList>
    </citation>
    <scope>IDENTIFICATION</scope>
    <source>
        <strain evidence="2">cv. B73</strain>
    </source>
</reference>
<sequence>MRDVVAFQEAEVALQDAVPCRGPADAAQVPGQSHHRVRWDPSSGCTGRPYPRDPPPSVKAQVSPAKTRSCSFSPSRLATRLMSPIKARLSLGRNQDSDVGVDGGLMSGLKQRPGVSLMV</sequence>
<evidence type="ECO:0000313" key="3">
    <source>
        <dbReference type="Proteomes" id="UP000007305"/>
    </source>
</evidence>